<evidence type="ECO:0000313" key="3">
    <source>
        <dbReference type="Proteomes" id="UP000036681"/>
    </source>
</evidence>
<evidence type="ECO:0000256" key="1">
    <source>
        <dbReference type="RuleBase" id="RU003425"/>
    </source>
</evidence>
<keyword evidence="1" id="KW-0963">Cytoplasm</keyword>
<dbReference type="InterPro" id="IPR013783">
    <property type="entry name" value="Ig-like_fold"/>
</dbReference>
<keyword evidence="1" id="KW-0206">Cytoskeleton</keyword>
<evidence type="ECO:0000259" key="2">
    <source>
        <dbReference type="PROSITE" id="PS50202"/>
    </source>
</evidence>
<proteinExistence type="predicted"/>
<accession>A0A0M3HWZ5</accession>
<dbReference type="Pfam" id="PF00635">
    <property type="entry name" value="Motile_Sperm"/>
    <property type="match status" value="1"/>
</dbReference>
<dbReference type="PANTHER" id="PTHR21513:SF27">
    <property type="entry name" value="MAJOR SPERM PROTEIN"/>
    <property type="match status" value="1"/>
</dbReference>
<name>A0A0M3HWZ5_ASCLU</name>
<sequence>MWLFIYEAHKSSSVVTLKIISDEKRLIMKRPVRCGTAHCGGGGCGLSTLKTCRYPITRQRPHLMSTTLNFKAMLAEIFSTIAIDLSELERLIKRAPSIMKLPTVSERNFQLDIEPRDKLVFAGDLTGEIRVKLKLTNNSDSKQAFKVKCTRNDLFRIRPSTGILDYGESVDINITYRCLNKQIPESNRHHFGIYHIPAPEGCSCVSAWLEHYGPPQGELRMKVSSRLSASHNEGGV</sequence>
<dbReference type="SUPFAM" id="SSF49354">
    <property type="entry name" value="PapD-like"/>
    <property type="match status" value="1"/>
</dbReference>
<dbReference type="PANTHER" id="PTHR21513">
    <property type="entry name" value="MAJOR SPERM PROTEIN"/>
    <property type="match status" value="1"/>
</dbReference>
<keyword evidence="3" id="KW-1185">Reference proteome</keyword>
<reference evidence="4" key="1">
    <citation type="submission" date="2017-02" db="UniProtKB">
        <authorList>
            <consortium name="WormBaseParasite"/>
        </authorList>
    </citation>
    <scope>IDENTIFICATION</scope>
</reference>
<dbReference type="Proteomes" id="UP000036681">
    <property type="component" value="Unplaced"/>
</dbReference>
<organism evidence="3 4">
    <name type="scientific">Ascaris lumbricoides</name>
    <name type="common">Giant roundworm</name>
    <dbReference type="NCBI Taxonomy" id="6252"/>
    <lineage>
        <taxon>Eukaryota</taxon>
        <taxon>Metazoa</taxon>
        <taxon>Ecdysozoa</taxon>
        <taxon>Nematoda</taxon>
        <taxon>Chromadorea</taxon>
        <taxon>Rhabditida</taxon>
        <taxon>Spirurina</taxon>
        <taxon>Ascaridomorpha</taxon>
        <taxon>Ascaridoidea</taxon>
        <taxon>Ascarididae</taxon>
        <taxon>Ascaris</taxon>
    </lineage>
</organism>
<dbReference type="PROSITE" id="PS50202">
    <property type="entry name" value="MSP"/>
    <property type="match status" value="1"/>
</dbReference>
<dbReference type="WBParaSite" id="ALUE_0000775201-mRNA-1">
    <property type="protein sequence ID" value="ALUE_0000775201-mRNA-1"/>
    <property type="gene ID" value="ALUE_0000775201"/>
</dbReference>
<evidence type="ECO:0000313" key="4">
    <source>
        <dbReference type="WBParaSite" id="ALUE_0000775201-mRNA-1"/>
    </source>
</evidence>
<dbReference type="Gene3D" id="2.60.40.10">
    <property type="entry name" value="Immunoglobulins"/>
    <property type="match status" value="1"/>
</dbReference>
<feature type="domain" description="MSP" evidence="2">
    <location>
        <begin position="110"/>
        <end position="226"/>
    </location>
</feature>
<protein>
    <recommendedName>
        <fullName evidence="1">Major sperm protein</fullName>
    </recommendedName>
</protein>
<comment type="function">
    <text evidence="1">Central component in molecular interactions underlying sperm crawling. Forms an extensive filament system that extends from sperm villipoda, along the leading edge of the pseudopod.</text>
</comment>
<dbReference type="InterPro" id="IPR000535">
    <property type="entry name" value="MSP_dom"/>
</dbReference>
<dbReference type="InterPro" id="IPR008962">
    <property type="entry name" value="PapD-like_sf"/>
</dbReference>
<dbReference type="AlphaFoldDB" id="A0A0M3HWZ5"/>